<dbReference type="GO" id="GO:0007165">
    <property type="term" value="P:signal transduction"/>
    <property type="evidence" value="ECO:0007669"/>
    <property type="project" value="InterPro"/>
</dbReference>
<dbReference type="Gene3D" id="1.10.1300.10">
    <property type="entry name" value="3'5'-cyclic nucleotide phosphodiesterase, catalytic domain"/>
    <property type="match status" value="1"/>
</dbReference>
<evidence type="ECO:0000259" key="4">
    <source>
        <dbReference type="PROSITE" id="PS51845"/>
    </source>
</evidence>
<keyword evidence="3" id="KW-0175">Coiled coil</keyword>
<evidence type="ECO:0000256" key="3">
    <source>
        <dbReference type="SAM" id="Coils"/>
    </source>
</evidence>
<dbReference type="GO" id="GO:0004114">
    <property type="term" value="F:3',5'-cyclic-nucleotide phosphodiesterase activity"/>
    <property type="evidence" value="ECO:0007669"/>
    <property type="project" value="InterPro"/>
</dbReference>
<comment type="caution">
    <text evidence="5">The sequence shown here is derived from an EMBL/GenBank/DDBJ whole genome shotgun (WGS) entry which is preliminary data.</text>
</comment>
<dbReference type="Proteomes" id="UP000629713">
    <property type="component" value="Unassembled WGS sequence"/>
</dbReference>
<organism evidence="5 6">
    <name type="scientific">Peucedramus taeniatus</name>
    <name type="common">Olive warbler</name>
    <dbReference type="NCBI Taxonomy" id="135441"/>
    <lineage>
        <taxon>Eukaryota</taxon>
        <taxon>Metazoa</taxon>
        <taxon>Chordata</taxon>
        <taxon>Craniata</taxon>
        <taxon>Vertebrata</taxon>
        <taxon>Euteleostomi</taxon>
        <taxon>Archelosauria</taxon>
        <taxon>Archosauria</taxon>
        <taxon>Dinosauria</taxon>
        <taxon>Saurischia</taxon>
        <taxon>Theropoda</taxon>
        <taxon>Coelurosauria</taxon>
        <taxon>Aves</taxon>
        <taxon>Neognathae</taxon>
        <taxon>Neoaves</taxon>
        <taxon>Telluraves</taxon>
        <taxon>Australaves</taxon>
        <taxon>Passeriformes</taxon>
        <taxon>Passeroidea</taxon>
        <taxon>Fringillidae</taxon>
        <taxon>Peucedraminae</taxon>
        <taxon>Peucedramus</taxon>
    </lineage>
</organism>
<dbReference type="EMBL" id="WBNO01025251">
    <property type="protein sequence ID" value="NXQ19486.1"/>
    <property type="molecule type" value="Genomic_DNA"/>
</dbReference>
<dbReference type="InterPro" id="IPR036971">
    <property type="entry name" value="PDEase_catalytic_dom_sf"/>
</dbReference>
<keyword evidence="6" id="KW-1185">Reference proteome</keyword>
<accession>A0A852FJC9</accession>
<feature type="non-terminal residue" evidence="5">
    <location>
        <position position="219"/>
    </location>
</feature>
<proteinExistence type="predicted"/>
<dbReference type="SUPFAM" id="SSF109604">
    <property type="entry name" value="HD-domain/PDEase-like"/>
    <property type="match status" value="1"/>
</dbReference>
<protein>
    <submittedName>
        <fullName evidence="5">PDE6B phosphodiesterase</fullName>
    </submittedName>
</protein>
<evidence type="ECO:0000256" key="2">
    <source>
        <dbReference type="ARBA" id="ARBA00022801"/>
    </source>
</evidence>
<keyword evidence="2" id="KW-0378">Hydrolase</keyword>
<reference evidence="5" key="1">
    <citation type="submission" date="2019-09" db="EMBL/GenBank/DDBJ databases">
        <title>Bird 10,000 Genomes (B10K) Project - Family phase.</title>
        <authorList>
            <person name="Zhang G."/>
        </authorList>
    </citation>
    <scope>NUCLEOTIDE SEQUENCE</scope>
    <source>
        <strain evidence="5">B10K-DU-002-52</strain>
        <tissue evidence="5">Muscle</tissue>
    </source>
</reference>
<dbReference type="PANTHER" id="PTHR11347">
    <property type="entry name" value="CYCLIC NUCLEOTIDE PHOSPHODIESTERASE"/>
    <property type="match status" value="1"/>
</dbReference>
<dbReference type="GO" id="GO:0046872">
    <property type="term" value="F:metal ion binding"/>
    <property type="evidence" value="ECO:0007669"/>
    <property type="project" value="UniProtKB-KW"/>
</dbReference>
<evidence type="ECO:0000313" key="5">
    <source>
        <dbReference type="EMBL" id="NXQ19486.1"/>
    </source>
</evidence>
<evidence type="ECO:0000256" key="1">
    <source>
        <dbReference type="ARBA" id="ARBA00022723"/>
    </source>
</evidence>
<feature type="non-terminal residue" evidence="5">
    <location>
        <position position="1"/>
    </location>
</feature>
<evidence type="ECO:0000313" key="6">
    <source>
        <dbReference type="Proteomes" id="UP000629713"/>
    </source>
</evidence>
<dbReference type="PROSITE" id="PS51845">
    <property type="entry name" value="PDEASE_I_2"/>
    <property type="match status" value="1"/>
</dbReference>
<keyword evidence="1" id="KW-0479">Metal-binding</keyword>
<dbReference type="AlphaFoldDB" id="A0A852FJC9"/>
<gene>
    <name evidence="5" type="primary">Pde6b</name>
    <name evidence="5" type="ORF">PEUTAE_R02312</name>
</gene>
<feature type="coiled-coil region" evidence="3">
    <location>
        <begin position="161"/>
        <end position="202"/>
    </location>
</feature>
<feature type="domain" description="PDEase" evidence="4">
    <location>
        <begin position="1"/>
        <end position="178"/>
    </location>
</feature>
<name>A0A852FJC9_PEUTA</name>
<dbReference type="InterPro" id="IPR002073">
    <property type="entry name" value="PDEase_catalytic_dom"/>
</dbReference>
<sequence>QSLNICQNLNRRQHEHVIHLMEIAIIATDLALYFKKRTMFQKIVDESKTYDSVTAWTEHLSLETTKKEVVMAMMMTACDLSAITKPWEVQSKVRVKEIKPTFPLIMEKGQQKTNKIDTHKPMMDRRKAAELPKLQVGFIDFVCTFVYKEFSRFHEEIQPMLDGLLNNRNEWKTRADEYDAKIKALEEEKKKEEERMAAKRGEITCNGGTAPASKTCSIL</sequence>
<dbReference type="Pfam" id="PF00233">
    <property type="entry name" value="PDEase_I"/>
    <property type="match status" value="1"/>
</dbReference>